<dbReference type="VEuPathDB" id="VectorBase:AQUA014936"/>
<sequence length="66" mass="7446">MQRTHTRASVYCAGRPPPGKRNVPKPPDTHPEGGLWLCECVCVFRGDFKSKDNIQNMPRLSTMGQF</sequence>
<evidence type="ECO:0000313" key="2">
    <source>
        <dbReference type="EnsemblMetazoa" id="AQUA014936-PA"/>
    </source>
</evidence>
<keyword evidence="3" id="KW-1185">Reference proteome</keyword>
<dbReference type="Proteomes" id="UP000076407">
    <property type="component" value="Unassembled WGS sequence"/>
</dbReference>
<proteinExistence type="predicted"/>
<evidence type="ECO:0000313" key="3">
    <source>
        <dbReference type="Proteomes" id="UP000076407"/>
    </source>
</evidence>
<dbReference type="EnsemblMetazoa" id="AQUA014936-RA">
    <property type="protein sequence ID" value="AQUA014936-PA"/>
    <property type="gene ID" value="AQUA014936"/>
</dbReference>
<accession>A0A182XSY2</accession>
<organism evidence="2 3">
    <name type="scientific">Anopheles quadriannulatus</name>
    <name type="common">Mosquito</name>
    <dbReference type="NCBI Taxonomy" id="34691"/>
    <lineage>
        <taxon>Eukaryota</taxon>
        <taxon>Metazoa</taxon>
        <taxon>Ecdysozoa</taxon>
        <taxon>Arthropoda</taxon>
        <taxon>Hexapoda</taxon>
        <taxon>Insecta</taxon>
        <taxon>Pterygota</taxon>
        <taxon>Neoptera</taxon>
        <taxon>Endopterygota</taxon>
        <taxon>Diptera</taxon>
        <taxon>Nematocera</taxon>
        <taxon>Culicoidea</taxon>
        <taxon>Culicidae</taxon>
        <taxon>Anophelinae</taxon>
        <taxon>Anopheles</taxon>
    </lineage>
</organism>
<evidence type="ECO:0000256" key="1">
    <source>
        <dbReference type="SAM" id="MobiDB-lite"/>
    </source>
</evidence>
<protein>
    <submittedName>
        <fullName evidence="2">Uncharacterized protein</fullName>
    </submittedName>
</protein>
<name>A0A182XSY2_ANOQN</name>
<dbReference type="AlphaFoldDB" id="A0A182XSY2"/>
<reference evidence="2" key="1">
    <citation type="submission" date="2020-05" db="UniProtKB">
        <authorList>
            <consortium name="EnsemblMetazoa"/>
        </authorList>
    </citation>
    <scope>IDENTIFICATION</scope>
    <source>
        <strain evidence="2">SANGQUA</strain>
    </source>
</reference>
<feature type="region of interest" description="Disordered" evidence="1">
    <location>
        <begin position="1"/>
        <end position="30"/>
    </location>
</feature>